<dbReference type="Proteomes" id="UP000253506">
    <property type="component" value="Unassembled WGS sequence"/>
</dbReference>
<reference evidence="1 2" key="1">
    <citation type="submission" date="2018-07" db="EMBL/GenBank/DDBJ databases">
        <title>Genomic Encyclopedia of Type Strains, Phase III (KMG-III): the genomes of soil and plant-associated and newly described type strains.</title>
        <authorList>
            <person name="Whitman W."/>
        </authorList>
    </citation>
    <scope>NUCLEOTIDE SEQUENCE [LARGE SCALE GENOMIC DNA]</scope>
    <source>
        <strain evidence="1 2">CECT 7731</strain>
    </source>
</reference>
<dbReference type="EMBL" id="QPJQ01000059">
    <property type="protein sequence ID" value="RCW91825.1"/>
    <property type="molecule type" value="Genomic_DNA"/>
</dbReference>
<sequence length="134" mass="15616">MDISTLDKLDLSKNCANVILWLKQQSSQQCWDLSDDEMATLLGGIQTEKWKYWQEISEEIGMLDLELQIIERLSLLAGIYKAIHQSVPIGLHYSSFKRPINHPLFEGLSVKEYLLKNSSINDFYEVRDFFLSRM</sequence>
<comment type="caution">
    <text evidence="1">The sequence shown here is derived from an EMBL/GenBank/DDBJ whole genome shotgun (WGS) entry which is preliminary data.</text>
</comment>
<dbReference type="OrthoDB" id="6367087at2"/>
<proteinExistence type="predicted"/>
<dbReference type="RefSeq" id="WP_114413745.1">
    <property type="nucleotide sequence ID" value="NZ_QPJQ01000059.1"/>
</dbReference>
<name>A0A368ZFL1_9GAMM</name>
<organism evidence="1 2">
    <name type="scientific">Marinomonas foliarum</name>
    <dbReference type="NCBI Taxonomy" id="491950"/>
    <lineage>
        <taxon>Bacteria</taxon>
        <taxon>Pseudomonadati</taxon>
        <taxon>Pseudomonadota</taxon>
        <taxon>Gammaproteobacteria</taxon>
        <taxon>Oceanospirillales</taxon>
        <taxon>Oceanospirillaceae</taxon>
        <taxon>Marinomonas</taxon>
    </lineage>
</organism>
<dbReference type="AlphaFoldDB" id="A0A368ZFL1"/>
<evidence type="ECO:0008006" key="3">
    <source>
        <dbReference type="Google" id="ProtNLM"/>
    </source>
</evidence>
<gene>
    <name evidence="1" type="ORF">DFP77_1595</name>
</gene>
<evidence type="ECO:0000313" key="2">
    <source>
        <dbReference type="Proteomes" id="UP000253506"/>
    </source>
</evidence>
<protein>
    <recommendedName>
        <fullName evidence="3">Antitoxin Xre/MbcA/ParS-like toxin-binding domain-containing protein</fullName>
    </recommendedName>
</protein>
<accession>A0A368ZFL1</accession>
<evidence type="ECO:0000313" key="1">
    <source>
        <dbReference type="EMBL" id="RCW91825.1"/>
    </source>
</evidence>